<dbReference type="RefSeq" id="WP_197316594.1">
    <property type="nucleotide sequence ID" value="NZ_JADZSC010000001.1"/>
</dbReference>
<evidence type="ECO:0000313" key="3">
    <source>
        <dbReference type="EMBL" id="MBH0230023.1"/>
    </source>
</evidence>
<name>A0A931MUH3_9BACI</name>
<feature type="coiled-coil region" evidence="1">
    <location>
        <begin position="40"/>
        <end position="67"/>
    </location>
</feature>
<sequence>MTVEINLLEQREKRNVLPLLILAMTGLIIIISLITISLQKNSLETKVVELESEIESLQIQQATIQQSSEGNDASSREKLQASLNDLEDTIIPSLPIVERLVSLLPERGFFESFVLTGAEEVSIDVRFDTMQEVAKYTKALQQQDFITKVELNNVSTNTVDTTEDIYDYRPRYIADYFLILDKAVLLNEGGQTQ</sequence>
<keyword evidence="4" id="KW-1185">Reference proteome</keyword>
<feature type="transmembrane region" description="Helical" evidence="2">
    <location>
        <begin position="16"/>
        <end position="36"/>
    </location>
</feature>
<dbReference type="PANTHER" id="PTHR40278:SF1">
    <property type="entry name" value="DNA UTILIZATION PROTEIN HOFN"/>
    <property type="match status" value="1"/>
</dbReference>
<keyword evidence="2" id="KW-0812">Transmembrane</keyword>
<organism evidence="3 4">
    <name type="scientific">Halobacillus yeomjeoni</name>
    <dbReference type="NCBI Taxonomy" id="311194"/>
    <lineage>
        <taxon>Bacteria</taxon>
        <taxon>Bacillati</taxon>
        <taxon>Bacillota</taxon>
        <taxon>Bacilli</taxon>
        <taxon>Bacillales</taxon>
        <taxon>Bacillaceae</taxon>
        <taxon>Halobacillus</taxon>
    </lineage>
</organism>
<keyword evidence="1" id="KW-0175">Coiled coil</keyword>
<evidence type="ECO:0000256" key="2">
    <source>
        <dbReference type="SAM" id="Phobius"/>
    </source>
</evidence>
<evidence type="ECO:0008006" key="5">
    <source>
        <dbReference type="Google" id="ProtNLM"/>
    </source>
</evidence>
<proteinExistence type="predicted"/>
<keyword evidence="2" id="KW-1133">Transmembrane helix</keyword>
<dbReference type="Proteomes" id="UP000614490">
    <property type="component" value="Unassembled WGS sequence"/>
</dbReference>
<evidence type="ECO:0000256" key="1">
    <source>
        <dbReference type="SAM" id="Coils"/>
    </source>
</evidence>
<comment type="caution">
    <text evidence="3">The sequence shown here is derived from an EMBL/GenBank/DDBJ whole genome shotgun (WGS) entry which is preliminary data.</text>
</comment>
<dbReference type="EMBL" id="JADZSC010000001">
    <property type="protein sequence ID" value="MBH0230023.1"/>
    <property type="molecule type" value="Genomic_DNA"/>
</dbReference>
<dbReference type="PANTHER" id="PTHR40278">
    <property type="entry name" value="DNA UTILIZATION PROTEIN HOFN"/>
    <property type="match status" value="1"/>
</dbReference>
<dbReference type="InterPro" id="IPR052534">
    <property type="entry name" value="Extracell_DNA_Util/SecSys_Comp"/>
</dbReference>
<protein>
    <recommendedName>
        <fullName evidence="5">Fimbrial assembly family protein</fullName>
    </recommendedName>
</protein>
<reference evidence="3 4" key="1">
    <citation type="journal article" date="2005" name="Int. J. Syst. Evol. Microbiol.">
        <title>Halobacillus yeomjeoni sp. nov., isolated from a marine solar saltern in Korea.</title>
        <authorList>
            <person name="Yoon J.H."/>
            <person name="Kang S.J."/>
            <person name="Lee C.H."/>
            <person name="Oh H.W."/>
            <person name="Oh T.K."/>
        </authorList>
    </citation>
    <scope>NUCLEOTIDE SEQUENCE [LARGE SCALE GENOMIC DNA]</scope>
    <source>
        <strain evidence="3 4">KCTC 3957</strain>
    </source>
</reference>
<gene>
    <name evidence="3" type="ORF">H0267_07315</name>
</gene>
<evidence type="ECO:0000313" key="4">
    <source>
        <dbReference type="Proteomes" id="UP000614490"/>
    </source>
</evidence>
<accession>A0A931MUH3</accession>
<dbReference type="AlphaFoldDB" id="A0A931MUH3"/>
<keyword evidence="2" id="KW-0472">Membrane</keyword>